<proteinExistence type="predicted"/>
<keyword evidence="3" id="KW-1185">Reference proteome</keyword>
<name>A0ABQ0A6I6_9GAMM</name>
<evidence type="ECO:0000313" key="2">
    <source>
        <dbReference type="EMBL" id="GAA6167268.1"/>
    </source>
</evidence>
<feature type="compositionally biased region" description="Basic and acidic residues" evidence="1">
    <location>
        <begin position="164"/>
        <end position="175"/>
    </location>
</feature>
<feature type="region of interest" description="Disordered" evidence="1">
    <location>
        <begin position="114"/>
        <end position="193"/>
    </location>
</feature>
<evidence type="ECO:0000313" key="3">
    <source>
        <dbReference type="Proteomes" id="UP001465153"/>
    </source>
</evidence>
<comment type="caution">
    <text evidence="2">The sequence shown here is derived from an EMBL/GenBank/DDBJ whole genome shotgun (WGS) entry which is preliminary data.</text>
</comment>
<gene>
    <name evidence="2" type="ORF">NBRC116591_10780</name>
</gene>
<dbReference type="EMBL" id="BAABWN010000003">
    <property type="protein sequence ID" value="GAA6167268.1"/>
    <property type="molecule type" value="Genomic_DNA"/>
</dbReference>
<feature type="region of interest" description="Disordered" evidence="1">
    <location>
        <begin position="1"/>
        <end position="82"/>
    </location>
</feature>
<sequence length="227" mass="23751">MFSEGTAPTAGSASETSNSGESGFPGENDNFPEDQAPSAGNGPESDEIDFSEETSGGGNSSGEENAPGGTVGTGGSGRSAAEEVAAKEAIFQGSVSDYDGFILKEREYIANRRNQAGSEDDLEDYEGPLFEEAGGPGGSSQAEQEGPGSAYETSSSGGGYRPEGPGDNRQGDFENTRVSAPPPADIPSGDDDDVVARQIREAAEKETDPQLREALWEEYRKYKNQKK</sequence>
<organism evidence="2 3">
    <name type="scientific">Sessilibacter corallicola</name>
    <dbReference type="NCBI Taxonomy" id="2904075"/>
    <lineage>
        <taxon>Bacteria</taxon>
        <taxon>Pseudomonadati</taxon>
        <taxon>Pseudomonadota</taxon>
        <taxon>Gammaproteobacteria</taxon>
        <taxon>Cellvibrionales</taxon>
        <taxon>Cellvibrionaceae</taxon>
        <taxon>Sessilibacter</taxon>
    </lineage>
</organism>
<dbReference type="Proteomes" id="UP001465153">
    <property type="component" value="Unassembled WGS sequence"/>
</dbReference>
<protein>
    <submittedName>
        <fullName evidence="2">Uncharacterized protein</fullName>
    </submittedName>
</protein>
<accession>A0ABQ0A6I6</accession>
<reference evidence="2 3" key="1">
    <citation type="submission" date="2024-04" db="EMBL/GenBank/DDBJ databases">
        <title>Draft genome sequence of Sessilibacter corallicola NBRC 116591.</title>
        <authorList>
            <person name="Miyakawa T."/>
            <person name="Kusuya Y."/>
            <person name="Miura T."/>
        </authorList>
    </citation>
    <scope>NUCLEOTIDE SEQUENCE [LARGE SCALE GENOMIC DNA]</scope>
    <source>
        <strain evidence="2 3">KU-00831-HH</strain>
    </source>
</reference>
<evidence type="ECO:0000256" key="1">
    <source>
        <dbReference type="SAM" id="MobiDB-lite"/>
    </source>
</evidence>
<feature type="compositionally biased region" description="Polar residues" evidence="1">
    <location>
        <begin position="9"/>
        <end position="21"/>
    </location>
</feature>